<dbReference type="FunFam" id="3.40.20.10:FF:000007">
    <property type="entry name" value="Twinfilin-1 isoform 1"/>
    <property type="match status" value="1"/>
</dbReference>
<dbReference type="EMBL" id="AMQM01001646">
    <property type="status" value="NOT_ANNOTATED_CDS"/>
    <property type="molecule type" value="Genomic_DNA"/>
</dbReference>
<dbReference type="SUPFAM" id="SSF55753">
    <property type="entry name" value="Actin depolymerizing proteins"/>
    <property type="match status" value="2"/>
</dbReference>
<comment type="function">
    <text evidence="9">Actin-binding protein involved in motile and morphological processes. Inhibits actin polymerization, likely by sequestering G-actin.</text>
</comment>
<evidence type="ECO:0000256" key="6">
    <source>
        <dbReference type="ARBA" id="ARBA00023203"/>
    </source>
</evidence>
<dbReference type="EnsemblMetazoa" id="HelroT107800">
    <property type="protein sequence ID" value="HelroP107800"/>
    <property type="gene ID" value="HelroG107800"/>
</dbReference>
<dbReference type="FunFam" id="3.40.20.10:FF:000042">
    <property type="entry name" value="Actin depolymerizing protein"/>
    <property type="match status" value="1"/>
</dbReference>
<feature type="region of interest" description="Disordered" evidence="11">
    <location>
        <begin position="314"/>
        <end position="344"/>
    </location>
</feature>
<feature type="domain" description="ADF-H" evidence="12">
    <location>
        <begin position="177"/>
        <end position="313"/>
    </location>
</feature>
<dbReference type="OrthoDB" id="10006997at2759"/>
<reference evidence="15" key="1">
    <citation type="submission" date="2012-12" db="EMBL/GenBank/DDBJ databases">
        <authorList>
            <person name="Hellsten U."/>
            <person name="Grimwood J."/>
            <person name="Chapman J.A."/>
            <person name="Shapiro H."/>
            <person name="Aerts A."/>
            <person name="Otillar R.P."/>
            <person name="Terry A.Y."/>
            <person name="Boore J.L."/>
            <person name="Simakov O."/>
            <person name="Marletaz F."/>
            <person name="Cho S.-J."/>
            <person name="Edsinger-Gonzales E."/>
            <person name="Havlak P."/>
            <person name="Kuo D.-H."/>
            <person name="Larsson T."/>
            <person name="Lv J."/>
            <person name="Arendt D."/>
            <person name="Savage R."/>
            <person name="Osoegawa K."/>
            <person name="de Jong P."/>
            <person name="Lindberg D.R."/>
            <person name="Seaver E.C."/>
            <person name="Weisblat D.A."/>
            <person name="Putnam N.H."/>
            <person name="Grigoriev I.V."/>
            <person name="Rokhsar D.S."/>
        </authorList>
    </citation>
    <scope>NUCLEOTIDE SEQUENCE</scope>
</reference>
<dbReference type="CTD" id="20194929"/>
<proteinExistence type="inferred from homology"/>
<comment type="similarity">
    <text evidence="3">Belongs to the actin-binding proteins ADF family. Twinfilin subfamily.</text>
</comment>
<dbReference type="InterPro" id="IPR029006">
    <property type="entry name" value="ADF-H/Gelsolin-like_dom_sf"/>
</dbReference>
<accession>T1EEC7</accession>
<dbReference type="Proteomes" id="UP000015101">
    <property type="component" value="Unassembled WGS sequence"/>
</dbReference>
<dbReference type="FunCoup" id="T1EEC7">
    <property type="interactions" value="934"/>
</dbReference>
<dbReference type="GO" id="GO:0010976">
    <property type="term" value="P:positive regulation of neuron projection development"/>
    <property type="evidence" value="ECO:0000318"/>
    <property type="project" value="GO_Central"/>
</dbReference>
<evidence type="ECO:0000256" key="8">
    <source>
        <dbReference type="ARBA" id="ARBA00038532"/>
    </source>
</evidence>
<keyword evidence="7" id="KW-0206">Cytoskeleton</keyword>
<evidence type="ECO:0000313" key="14">
    <source>
        <dbReference type="EnsemblMetazoa" id="HelroP107800"/>
    </source>
</evidence>
<dbReference type="PANTHER" id="PTHR13759:SF1">
    <property type="entry name" value="TWINFILIN"/>
    <property type="match status" value="1"/>
</dbReference>
<evidence type="ECO:0000256" key="2">
    <source>
        <dbReference type="ARBA" id="ARBA00004544"/>
    </source>
</evidence>
<dbReference type="GO" id="GO:0003785">
    <property type="term" value="F:actin monomer binding"/>
    <property type="evidence" value="ECO:0000318"/>
    <property type="project" value="GO_Central"/>
</dbReference>
<dbReference type="EMBL" id="KB097571">
    <property type="protein sequence ID" value="ESN94525.1"/>
    <property type="molecule type" value="Genomic_DNA"/>
</dbReference>
<keyword evidence="4" id="KW-0963">Cytoplasm</keyword>
<dbReference type="InterPro" id="IPR028458">
    <property type="entry name" value="Twinfilin"/>
</dbReference>
<dbReference type="GO" id="GO:0051016">
    <property type="term" value="P:barbed-end actin filament capping"/>
    <property type="evidence" value="ECO:0000318"/>
    <property type="project" value="GO_Central"/>
</dbReference>
<evidence type="ECO:0000259" key="12">
    <source>
        <dbReference type="PROSITE" id="PS51263"/>
    </source>
</evidence>
<dbReference type="Gene3D" id="3.40.20.10">
    <property type="entry name" value="Severin"/>
    <property type="match status" value="2"/>
</dbReference>
<comment type="subunit">
    <text evidence="8">Interacts with G-actin; ADP-actin form.</text>
</comment>
<dbReference type="CDD" id="cd11285">
    <property type="entry name" value="ADF_Twf-N_like"/>
    <property type="match status" value="1"/>
</dbReference>
<evidence type="ECO:0000256" key="10">
    <source>
        <dbReference type="ARBA" id="ARBA00069496"/>
    </source>
</evidence>
<dbReference type="GO" id="GO:0005737">
    <property type="term" value="C:cytoplasm"/>
    <property type="evidence" value="ECO:0000318"/>
    <property type="project" value="GO_Central"/>
</dbReference>
<dbReference type="eggNOG" id="KOG1747">
    <property type="taxonomic scope" value="Eukaryota"/>
</dbReference>
<keyword evidence="15" id="KW-1185">Reference proteome</keyword>
<dbReference type="GO" id="GO:0030042">
    <property type="term" value="P:actin filament depolymerization"/>
    <property type="evidence" value="ECO:0000318"/>
    <property type="project" value="GO_Central"/>
</dbReference>
<feature type="domain" description="ADF-H" evidence="12">
    <location>
        <begin position="1"/>
        <end position="139"/>
    </location>
</feature>
<dbReference type="AlphaFoldDB" id="T1EEC7"/>
<dbReference type="InterPro" id="IPR002108">
    <property type="entry name" value="ADF-H"/>
</dbReference>
<dbReference type="GO" id="GO:0051015">
    <property type="term" value="F:actin filament binding"/>
    <property type="evidence" value="ECO:0000318"/>
    <property type="project" value="GO_Central"/>
</dbReference>
<reference evidence="14" key="3">
    <citation type="submission" date="2015-06" db="UniProtKB">
        <authorList>
            <consortium name="EnsemblMetazoa"/>
        </authorList>
    </citation>
    <scope>IDENTIFICATION</scope>
</reference>
<evidence type="ECO:0000256" key="7">
    <source>
        <dbReference type="ARBA" id="ARBA00023212"/>
    </source>
</evidence>
<keyword evidence="6" id="KW-0009">Actin-binding</keyword>
<comment type="subcellular location">
    <subcellularLocation>
        <location evidence="2">Cytoplasm</location>
        <location evidence="2">Cell cortex</location>
    </subcellularLocation>
    <subcellularLocation>
        <location evidence="1">Cytoplasm</location>
        <location evidence="1">Cytoskeleton</location>
    </subcellularLocation>
</comment>
<organism evidence="14 15">
    <name type="scientific">Helobdella robusta</name>
    <name type="common">Californian leech</name>
    <dbReference type="NCBI Taxonomy" id="6412"/>
    <lineage>
        <taxon>Eukaryota</taxon>
        <taxon>Metazoa</taxon>
        <taxon>Spiralia</taxon>
        <taxon>Lophotrochozoa</taxon>
        <taxon>Annelida</taxon>
        <taxon>Clitellata</taxon>
        <taxon>Hirudinea</taxon>
        <taxon>Rhynchobdellida</taxon>
        <taxon>Glossiphoniidae</taxon>
        <taxon>Helobdella</taxon>
    </lineage>
</organism>
<dbReference type="GO" id="GO:0005938">
    <property type="term" value="C:cell cortex"/>
    <property type="evidence" value="ECO:0007669"/>
    <property type="project" value="UniProtKB-SubCell"/>
</dbReference>
<evidence type="ECO:0000256" key="1">
    <source>
        <dbReference type="ARBA" id="ARBA00004245"/>
    </source>
</evidence>
<dbReference type="GO" id="GO:0005884">
    <property type="term" value="C:actin filament"/>
    <property type="evidence" value="ECO:0000318"/>
    <property type="project" value="GO_Central"/>
</dbReference>
<dbReference type="SMART" id="SM00102">
    <property type="entry name" value="ADF"/>
    <property type="match status" value="2"/>
</dbReference>
<dbReference type="STRING" id="6412.T1EEC7"/>
<dbReference type="CDD" id="cd11284">
    <property type="entry name" value="ADF_Twf-C_like"/>
    <property type="match status" value="1"/>
</dbReference>
<evidence type="ECO:0000256" key="3">
    <source>
        <dbReference type="ARBA" id="ARBA00009557"/>
    </source>
</evidence>
<name>T1EEC7_HELRO</name>
<keyword evidence="5" id="KW-0677">Repeat</keyword>
<dbReference type="Pfam" id="PF00241">
    <property type="entry name" value="Cofilin_ADF"/>
    <property type="match status" value="2"/>
</dbReference>
<protein>
    <recommendedName>
        <fullName evidence="10">Twinfilin</fullName>
    </recommendedName>
</protein>
<gene>
    <name evidence="14" type="primary">20194929</name>
    <name evidence="13" type="ORF">HELRODRAFT_107800</name>
</gene>
<evidence type="ECO:0000313" key="15">
    <source>
        <dbReference type="Proteomes" id="UP000015101"/>
    </source>
</evidence>
<evidence type="ECO:0000256" key="4">
    <source>
        <dbReference type="ARBA" id="ARBA00022490"/>
    </source>
</evidence>
<dbReference type="InParanoid" id="T1EEC7"/>
<reference evidence="13 15" key="2">
    <citation type="journal article" date="2013" name="Nature">
        <title>Insights into bilaterian evolution from three spiralian genomes.</title>
        <authorList>
            <person name="Simakov O."/>
            <person name="Marletaz F."/>
            <person name="Cho S.J."/>
            <person name="Edsinger-Gonzales E."/>
            <person name="Havlak P."/>
            <person name="Hellsten U."/>
            <person name="Kuo D.H."/>
            <person name="Larsson T."/>
            <person name="Lv J."/>
            <person name="Arendt D."/>
            <person name="Savage R."/>
            <person name="Osoegawa K."/>
            <person name="de Jong P."/>
            <person name="Grimwood J."/>
            <person name="Chapman J.A."/>
            <person name="Shapiro H."/>
            <person name="Aerts A."/>
            <person name="Otillar R.P."/>
            <person name="Terry A.Y."/>
            <person name="Boore J.L."/>
            <person name="Grigoriev I.V."/>
            <person name="Lindberg D.R."/>
            <person name="Seaver E.C."/>
            <person name="Weisblat D.A."/>
            <person name="Putnam N.H."/>
            <person name="Rokhsar D.S."/>
        </authorList>
    </citation>
    <scope>NUCLEOTIDE SEQUENCE</scope>
</reference>
<evidence type="ECO:0000256" key="5">
    <source>
        <dbReference type="ARBA" id="ARBA00022737"/>
    </source>
</evidence>
<dbReference type="GO" id="GO:0010591">
    <property type="term" value="P:regulation of lamellipodium assembly"/>
    <property type="evidence" value="ECO:0000318"/>
    <property type="project" value="GO_Central"/>
</dbReference>
<dbReference type="PANTHER" id="PTHR13759">
    <property type="entry name" value="TWINFILIN"/>
    <property type="match status" value="1"/>
</dbReference>
<dbReference type="OMA" id="YLFKHTH"/>
<evidence type="ECO:0000313" key="13">
    <source>
        <dbReference type="EMBL" id="ESN94525.1"/>
    </source>
</evidence>
<evidence type="ECO:0000256" key="9">
    <source>
        <dbReference type="ARBA" id="ARBA00056419"/>
    </source>
</evidence>
<dbReference type="KEGG" id="hro:HELRODRAFT_107800"/>
<dbReference type="GeneID" id="20194929"/>
<evidence type="ECO:0000256" key="11">
    <source>
        <dbReference type="SAM" id="MobiDB-lite"/>
    </source>
</evidence>
<dbReference type="GO" id="GO:0030016">
    <property type="term" value="C:myofibril"/>
    <property type="evidence" value="ECO:0000318"/>
    <property type="project" value="GO_Central"/>
</dbReference>
<dbReference type="RefSeq" id="XP_009027580.1">
    <property type="nucleotide sequence ID" value="XM_009029332.1"/>
</dbReference>
<sequence length="344" mass="39450">MSHQAGIKACDDLKSFFACSKDGNVRLIQIAIQEEQLVLESSFEPKGTWQDDWDSLVLPLLKKDHPTYIMFRLDEQTSSGYQWIFISYSPDHSPVRQKMLYAATKATLRNEFGSSQIKDELFGTVPHDVNLAGYKKHVISEHAPKPLTFAEEELELIKKNEVNADISVDSKHQTVQGVAFPLSNDAIKQLNRLKNHEINYVQLSLDLDKEIINVEKSDNVDVAQIVRLTPSDHARYHLYLFKHTHEGDQQIACVFLYTMPGYNCSIKERMLYSTCQRPLVDRIERDLSIEIHRKLEVDDAKEITADFLHNEVHPPKNIVKKQFEKPKGPAGRGPKRITKNAENE</sequence>
<dbReference type="HOGENOM" id="CLU_031995_1_0_1"/>
<dbReference type="PROSITE" id="PS51263">
    <property type="entry name" value="ADF_H"/>
    <property type="match status" value="2"/>
</dbReference>